<evidence type="ECO:0000256" key="2">
    <source>
        <dbReference type="SAM" id="MobiDB-lite"/>
    </source>
</evidence>
<feature type="region of interest" description="Disordered" evidence="2">
    <location>
        <begin position="18"/>
        <end position="39"/>
    </location>
</feature>
<dbReference type="InterPro" id="IPR036910">
    <property type="entry name" value="HMG_box_dom_sf"/>
</dbReference>
<protein>
    <recommendedName>
        <fullName evidence="3">HMG box domain-containing protein</fullName>
    </recommendedName>
</protein>
<dbReference type="InterPro" id="IPR009071">
    <property type="entry name" value="HMG_box_dom"/>
</dbReference>
<evidence type="ECO:0000313" key="5">
    <source>
        <dbReference type="Proteomes" id="UP001219525"/>
    </source>
</evidence>
<dbReference type="PROSITE" id="PS50118">
    <property type="entry name" value="HMG_BOX_2"/>
    <property type="match status" value="1"/>
</dbReference>
<dbReference type="SMART" id="SM00398">
    <property type="entry name" value="HMG"/>
    <property type="match status" value="1"/>
</dbReference>
<keyword evidence="1" id="KW-0238">DNA-binding</keyword>
<keyword evidence="5" id="KW-1185">Reference proteome</keyword>
<feature type="DNA-binding region" description="HMG box" evidence="1">
    <location>
        <begin position="1"/>
        <end position="66"/>
    </location>
</feature>
<evidence type="ECO:0000259" key="3">
    <source>
        <dbReference type="PROSITE" id="PS50118"/>
    </source>
</evidence>
<dbReference type="CDD" id="cd01389">
    <property type="entry name" value="HMG-box_ROX1-like"/>
    <property type="match status" value="1"/>
</dbReference>
<comment type="caution">
    <text evidence="4">The sequence shown here is derived from an EMBL/GenBank/DDBJ whole genome shotgun (WGS) entry which is preliminary data.</text>
</comment>
<proteinExistence type="predicted"/>
<dbReference type="EMBL" id="JARJCW010000003">
    <property type="protein sequence ID" value="KAJ7226947.1"/>
    <property type="molecule type" value="Genomic_DNA"/>
</dbReference>
<dbReference type="AlphaFoldDB" id="A0AAD6YQZ0"/>
<reference evidence="4" key="1">
    <citation type="submission" date="2023-03" db="EMBL/GenBank/DDBJ databases">
        <title>Massive genome expansion in bonnet fungi (Mycena s.s.) driven by repeated elements and novel gene families across ecological guilds.</title>
        <authorList>
            <consortium name="Lawrence Berkeley National Laboratory"/>
            <person name="Harder C.B."/>
            <person name="Miyauchi S."/>
            <person name="Viragh M."/>
            <person name="Kuo A."/>
            <person name="Thoen E."/>
            <person name="Andreopoulos B."/>
            <person name="Lu D."/>
            <person name="Skrede I."/>
            <person name="Drula E."/>
            <person name="Henrissat B."/>
            <person name="Morin E."/>
            <person name="Kohler A."/>
            <person name="Barry K."/>
            <person name="LaButti K."/>
            <person name="Morin E."/>
            <person name="Salamov A."/>
            <person name="Lipzen A."/>
            <person name="Mereny Z."/>
            <person name="Hegedus B."/>
            <person name="Baldrian P."/>
            <person name="Stursova M."/>
            <person name="Weitz H."/>
            <person name="Taylor A."/>
            <person name="Grigoriev I.V."/>
            <person name="Nagy L.G."/>
            <person name="Martin F."/>
            <person name="Kauserud H."/>
        </authorList>
    </citation>
    <scope>NUCLEOTIDE SEQUENCE</scope>
    <source>
        <strain evidence="4">9144</strain>
    </source>
</reference>
<dbReference type="Pfam" id="PF00505">
    <property type="entry name" value="HMG_box"/>
    <property type="match status" value="1"/>
</dbReference>
<feature type="non-terminal residue" evidence="4">
    <location>
        <position position="69"/>
    </location>
</feature>
<evidence type="ECO:0000256" key="1">
    <source>
        <dbReference type="PROSITE-ProRule" id="PRU00267"/>
    </source>
</evidence>
<name>A0AAD6YQZ0_9AGAR</name>
<gene>
    <name evidence="4" type="ORF">GGX14DRAFT_308464</name>
</gene>
<dbReference type="GO" id="GO:0005634">
    <property type="term" value="C:nucleus"/>
    <property type="evidence" value="ECO:0007669"/>
    <property type="project" value="UniProtKB-UniRule"/>
</dbReference>
<sequence length="69" mass="8228">RPPNAYILFRSACCRESAGRKGQSRPNLNTSSSERWKALSPEERKEWEMLAKMEEEKHKVLHPDWKYRP</sequence>
<feature type="domain" description="HMG box" evidence="3">
    <location>
        <begin position="1"/>
        <end position="66"/>
    </location>
</feature>
<keyword evidence="1" id="KW-0539">Nucleus</keyword>
<accession>A0AAD6YQZ0</accession>
<feature type="compositionally biased region" description="Polar residues" evidence="2">
    <location>
        <begin position="24"/>
        <end position="33"/>
    </location>
</feature>
<feature type="non-terminal residue" evidence="4">
    <location>
        <position position="1"/>
    </location>
</feature>
<dbReference type="Proteomes" id="UP001219525">
    <property type="component" value="Unassembled WGS sequence"/>
</dbReference>
<organism evidence="4 5">
    <name type="scientific">Mycena pura</name>
    <dbReference type="NCBI Taxonomy" id="153505"/>
    <lineage>
        <taxon>Eukaryota</taxon>
        <taxon>Fungi</taxon>
        <taxon>Dikarya</taxon>
        <taxon>Basidiomycota</taxon>
        <taxon>Agaricomycotina</taxon>
        <taxon>Agaricomycetes</taxon>
        <taxon>Agaricomycetidae</taxon>
        <taxon>Agaricales</taxon>
        <taxon>Marasmiineae</taxon>
        <taxon>Mycenaceae</taxon>
        <taxon>Mycena</taxon>
    </lineage>
</organism>
<dbReference type="GO" id="GO:0003677">
    <property type="term" value="F:DNA binding"/>
    <property type="evidence" value="ECO:0007669"/>
    <property type="project" value="UniProtKB-UniRule"/>
</dbReference>
<evidence type="ECO:0000313" key="4">
    <source>
        <dbReference type="EMBL" id="KAJ7226947.1"/>
    </source>
</evidence>
<dbReference type="SUPFAM" id="SSF47095">
    <property type="entry name" value="HMG-box"/>
    <property type="match status" value="1"/>
</dbReference>
<dbReference type="Gene3D" id="1.10.30.10">
    <property type="entry name" value="High mobility group box domain"/>
    <property type="match status" value="1"/>
</dbReference>